<dbReference type="InterPro" id="IPR013783">
    <property type="entry name" value="Ig-like_fold"/>
</dbReference>
<gene>
    <name evidence="2" type="ORF">GCM10022388_09270</name>
</gene>
<comment type="caution">
    <text evidence="2">The sequence shown here is derived from an EMBL/GenBank/DDBJ whole genome shotgun (WGS) entry which is preliminary data.</text>
</comment>
<proteinExistence type="predicted"/>
<name>A0ABP7UKH6_9FLAO</name>
<feature type="signal peptide" evidence="1">
    <location>
        <begin position="1"/>
        <end position="25"/>
    </location>
</feature>
<dbReference type="Pfam" id="PF07610">
    <property type="entry name" value="DUF1573"/>
    <property type="match status" value="1"/>
</dbReference>
<evidence type="ECO:0000313" key="3">
    <source>
        <dbReference type="Proteomes" id="UP001500426"/>
    </source>
</evidence>
<evidence type="ECO:0000313" key="2">
    <source>
        <dbReference type="EMBL" id="GAA4045960.1"/>
    </source>
</evidence>
<keyword evidence="1" id="KW-0732">Signal</keyword>
<evidence type="ECO:0000256" key="1">
    <source>
        <dbReference type="SAM" id="SignalP"/>
    </source>
</evidence>
<dbReference type="EMBL" id="BAABCS010000006">
    <property type="protein sequence ID" value="GAA4045960.1"/>
    <property type="molecule type" value="Genomic_DNA"/>
</dbReference>
<keyword evidence="3" id="KW-1185">Reference proteome</keyword>
<dbReference type="InterPro" id="IPR011467">
    <property type="entry name" value="DUF1573"/>
</dbReference>
<organism evidence="2 3">
    <name type="scientific">Flavobacterium chungnamense</name>
    <dbReference type="NCBI Taxonomy" id="706182"/>
    <lineage>
        <taxon>Bacteria</taxon>
        <taxon>Pseudomonadati</taxon>
        <taxon>Bacteroidota</taxon>
        <taxon>Flavobacteriia</taxon>
        <taxon>Flavobacteriales</taxon>
        <taxon>Flavobacteriaceae</taxon>
        <taxon>Flavobacterium</taxon>
    </lineage>
</organism>
<accession>A0ABP7UKH6</accession>
<dbReference type="Proteomes" id="UP001500426">
    <property type="component" value="Unassembled WGS sequence"/>
</dbReference>
<dbReference type="PANTHER" id="PTHR37833:SF1">
    <property type="entry name" value="SIGNAL PEPTIDE PROTEIN"/>
    <property type="match status" value="1"/>
</dbReference>
<protein>
    <submittedName>
        <fullName evidence="2">DUF1573 domain-containing protein</fullName>
    </submittedName>
</protein>
<dbReference type="PANTHER" id="PTHR37833">
    <property type="entry name" value="LIPOPROTEIN-RELATED"/>
    <property type="match status" value="1"/>
</dbReference>
<reference evidence="3" key="1">
    <citation type="journal article" date="2019" name="Int. J. Syst. Evol. Microbiol.">
        <title>The Global Catalogue of Microorganisms (GCM) 10K type strain sequencing project: providing services to taxonomists for standard genome sequencing and annotation.</title>
        <authorList>
            <consortium name="The Broad Institute Genomics Platform"/>
            <consortium name="The Broad Institute Genome Sequencing Center for Infectious Disease"/>
            <person name="Wu L."/>
            <person name="Ma J."/>
        </authorList>
    </citation>
    <scope>NUCLEOTIDE SEQUENCE [LARGE SCALE GENOMIC DNA]</scope>
    <source>
        <strain evidence="3">JCM 17068</strain>
    </source>
</reference>
<dbReference type="Gene3D" id="2.60.40.10">
    <property type="entry name" value="Immunoglobulins"/>
    <property type="match status" value="1"/>
</dbReference>
<feature type="chain" id="PRO_5047476847" evidence="1">
    <location>
        <begin position="26"/>
        <end position="151"/>
    </location>
</feature>
<sequence>MKPKINAMKKIILIAFVLLNSIAFAQIGPKIVFKDKDNTIDYGTVTKDTDDGLRKFEFTNTGDAPLVITNAKSTCGCTVADFPKTPIQPGKTGVIEVKYNMNPGPIRKTITVETNAVNVESGMIALKIKGEVIVKKEVNPLEKKQSLMEKS</sequence>